<feature type="chain" id="PRO_5037174407" evidence="1">
    <location>
        <begin position="27"/>
        <end position="139"/>
    </location>
</feature>
<comment type="caution">
    <text evidence="2">The sequence shown here is derived from an EMBL/GenBank/DDBJ whole genome shotgun (WGS) entry which is preliminary data.</text>
</comment>
<dbReference type="EMBL" id="JACOQI010000031">
    <property type="protein sequence ID" value="MBC5772087.1"/>
    <property type="molecule type" value="Genomic_DNA"/>
</dbReference>
<sequence>MKKMQKMIAVLFSVAMCAAMAVPAFAAETDTARNEEQETVMPRAIVYEKINIPEDGKFYKITDDFEMPAKSRVSFQGTWSPAYARLEFRLYAHSTGNGAYVMLTSGREGGLDATAASVYSLYARSVDHVKVTGAVNITN</sequence>
<reference evidence="2" key="1">
    <citation type="submission" date="2020-08" db="EMBL/GenBank/DDBJ databases">
        <title>Genome public.</title>
        <authorList>
            <person name="Liu C."/>
            <person name="Sun Q."/>
        </authorList>
    </citation>
    <scope>NUCLEOTIDE SEQUENCE</scope>
    <source>
        <strain evidence="2">BX15</strain>
    </source>
</reference>
<keyword evidence="1" id="KW-0732">Signal</keyword>
<accession>A0A923SCJ3</accession>
<protein>
    <submittedName>
        <fullName evidence="2">Uncharacterized protein</fullName>
    </submittedName>
</protein>
<organism evidence="2 3">
    <name type="scientific">Dysosmobacter segnis</name>
    <dbReference type="NCBI Taxonomy" id="2763042"/>
    <lineage>
        <taxon>Bacteria</taxon>
        <taxon>Bacillati</taxon>
        <taxon>Bacillota</taxon>
        <taxon>Clostridia</taxon>
        <taxon>Eubacteriales</taxon>
        <taxon>Oscillospiraceae</taxon>
        <taxon>Dysosmobacter</taxon>
    </lineage>
</organism>
<feature type="signal peptide" evidence="1">
    <location>
        <begin position="1"/>
        <end position="26"/>
    </location>
</feature>
<evidence type="ECO:0000256" key="1">
    <source>
        <dbReference type="SAM" id="SignalP"/>
    </source>
</evidence>
<name>A0A923SCJ3_9FIRM</name>
<evidence type="ECO:0000313" key="2">
    <source>
        <dbReference type="EMBL" id="MBC5772087.1"/>
    </source>
</evidence>
<gene>
    <name evidence="2" type="ORF">H8Z83_17505</name>
</gene>
<evidence type="ECO:0000313" key="3">
    <source>
        <dbReference type="Proteomes" id="UP000620327"/>
    </source>
</evidence>
<dbReference type="Proteomes" id="UP000620327">
    <property type="component" value="Unassembled WGS sequence"/>
</dbReference>
<dbReference type="AlphaFoldDB" id="A0A923SCJ3"/>
<keyword evidence="3" id="KW-1185">Reference proteome</keyword>
<proteinExistence type="predicted"/>
<dbReference type="RefSeq" id="WP_187016234.1">
    <property type="nucleotide sequence ID" value="NZ_JACOQI010000031.1"/>
</dbReference>